<protein>
    <submittedName>
        <fullName evidence="1">Uncharacterized protein</fullName>
    </submittedName>
</protein>
<name>A0A1Y2I5S9_TRAC3</name>
<gene>
    <name evidence="1" type="ORF">PYCCODRAFT_1305915</name>
</gene>
<dbReference type="EMBL" id="KZ084179">
    <property type="protein sequence ID" value="OSC96485.1"/>
    <property type="molecule type" value="Genomic_DNA"/>
</dbReference>
<sequence>MRVAKIETGASSKVVEESRVMFLPTVCFPRKWLPPPQLPLRNTYFMPAPTQNALRRPSSNARLPIANSKSRPTRVFACSRPRLRCSCSPPTRLVLVVPAVPRYCPRAAVCDVLVYATQRSLSLRTTLALTVRSTPCSPSSSKHPAPRALCLCPHTTSTLCLLLLAPLAAVPLATTTSSRLQALFFRLSHGNYSQLHSPRTLAMAARHLPRTCAREICPDECVSCIRGN</sequence>
<dbReference type="Proteomes" id="UP000193067">
    <property type="component" value="Unassembled WGS sequence"/>
</dbReference>
<dbReference type="AlphaFoldDB" id="A0A1Y2I5S9"/>
<organism evidence="1 2">
    <name type="scientific">Trametes coccinea (strain BRFM310)</name>
    <name type="common">Pycnoporus coccineus</name>
    <dbReference type="NCBI Taxonomy" id="1353009"/>
    <lineage>
        <taxon>Eukaryota</taxon>
        <taxon>Fungi</taxon>
        <taxon>Dikarya</taxon>
        <taxon>Basidiomycota</taxon>
        <taxon>Agaricomycotina</taxon>
        <taxon>Agaricomycetes</taxon>
        <taxon>Polyporales</taxon>
        <taxon>Polyporaceae</taxon>
        <taxon>Trametes</taxon>
    </lineage>
</organism>
<proteinExistence type="predicted"/>
<keyword evidence="2" id="KW-1185">Reference proteome</keyword>
<evidence type="ECO:0000313" key="2">
    <source>
        <dbReference type="Proteomes" id="UP000193067"/>
    </source>
</evidence>
<evidence type="ECO:0000313" key="1">
    <source>
        <dbReference type="EMBL" id="OSC96485.1"/>
    </source>
</evidence>
<accession>A0A1Y2I5S9</accession>
<reference evidence="1 2" key="1">
    <citation type="journal article" date="2015" name="Biotechnol. Biofuels">
        <title>Enhanced degradation of softwood versus hardwood by the white-rot fungus Pycnoporus coccineus.</title>
        <authorList>
            <person name="Couturier M."/>
            <person name="Navarro D."/>
            <person name="Chevret D."/>
            <person name="Henrissat B."/>
            <person name="Piumi F."/>
            <person name="Ruiz-Duenas F.J."/>
            <person name="Martinez A.T."/>
            <person name="Grigoriev I.V."/>
            <person name="Riley R."/>
            <person name="Lipzen A."/>
            <person name="Berrin J.G."/>
            <person name="Master E.R."/>
            <person name="Rosso M.N."/>
        </authorList>
    </citation>
    <scope>NUCLEOTIDE SEQUENCE [LARGE SCALE GENOMIC DNA]</scope>
    <source>
        <strain evidence="1 2">BRFM310</strain>
    </source>
</reference>